<sequence length="486" mass="52530">MDLVADSEKGIYMRAFRKTALKKTGLTLAIAAALTAGCMQGCNKVEDPAKLMADAKRYEEKGDHKAAIIQLKNALQQNPEDPEARYLLGTIYNKTGDFQSAEKELRKALSLGMDAGTVLPELGQTLLKLGAYQQVLDETKELADKTKSAQILTLRGNAQLGLGKASEAKALFEQALGQNPDFADALIGLAKYSLLQRDVETATNLSEQAVSRSPQNIDAWLFKGDLLSIQGKLEEALAAYDHVAKLKPNMAAAYINKAFIEIGTGKFDAAKADLDAARKLGSSLSVLYTQALLDYTQQKPAAALESLQQILSKAPEHMPSVLLAGAVQIALGSMPQAEQHLKHYLKKDPNNVYARKLLASVLLKNRETQRAIEVLSPSLKKVKEDPQLFAIAGEAYMQAQDFAKATEYFEKASDIAPKNAVLHTALSMSRMGQGESARAISELETATKLDPKSPRAGILLVMTHLRPQGIRQGARCGKGTGEGEPG</sequence>
<dbReference type="Pfam" id="PF14559">
    <property type="entry name" value="TPR_19"/>
    <property type="match status" value="3"/>
</dbReference>
<dbReference type="Gene3D" id="1.25.40.10">
    <property type="entry name" value="Tetratricopeptide repeat domain"/>
    <property type="match status" value="2"/>
</dbReference>
<gene>
    <name evidence="4" type="ORF">C8R21_101170</name>
</gene>
<dbReference type="EMBL" id="QAOK01000001">
    <property type="protein sequence ID" value="PTQ83476.1"/>
    <property type="molecule type" value="Genomic_DNA"/>
</dbReference>
<dbReference type="PANTHER" id="PTHR45586:SF1">
    <property type="entry name" value="LIPOPOLYSACCHARIDE ASSEMBLY PROTEIN B"/>
    <property type="match status" value="1"/>
</dbReference>
<feature type="repeat" description="TPR" evidence="3">
    <location>
        <begin position="217"/>
        <end position="250"/>
    </location>
</feature>
<dbReference type="InterPro" id="IPR011990">
    <property type="entry name" value="TPR-like_helical_dom_sf"/>
</dbReference>
<evidence type="ECO:0000256" key="1">
    <source>
        <dbReference type="ARBA" id="ARBA00022737"/>
    </source>
</evidence>
<accession>A0A2T5II15</accession>
<dbReference type="AlphaFoldDB" id="A0A2T5II15"/>
<evidence type="ECO:0000256" key="2">
    <source>
        <dbReference type="ARBA" id="ARBA00022803"/>
    </source>
</evidence>
<keyword evidence="1" id="KW-0677">Repeat</keyword>
<dbReference type="NCBIfam" id="TIGR02917">
    <property type="entry name" value="PEP_TPR_lipo"/>
    <property type="match status" value="1"/>
</dbReference>
<dbReference type="Pfam" id="PF13432">
    <property type="entry name" value="TPR_16"/>
    <property type="match status" value="1"/>
</dbReference>
<dbReference type="PROSITE" id="PS50005">
    <property type="entry name" value="TPR"/>
    <property type="match status" value="4"/>
</dbReference>
<comment type="caution">
    <text evidence="4">The sequence shown here is derived from an EMBL/GenBank/DDBJ whole genome shotgun (WGS) entry which is preliminary data.</text>
</comment>
<dbReference type="PANTHER" id="PTHR45586">
    <property type="entry name" value="TPR REPEAT-CONTAINING PROTEIN PA4667"/>
    <property type="match status" value="1"/>
</dbReference>
<reference evidence="4 5" key="1">
    <citation type="submission" date="2018-04" db="EMBL/GenBank/DDBJ databases">
        <title>Active sludge and wastewater microbial communities from Klosterneuburg, Austria.</title>
        <authorList>
            <person name="Wagner M."/>
        </authorList>
    </citation>
    <scope>NUCLEOTIDE SEQUENCE [LARGE SCALE GENOMIC DNA]</scope>
    <source>
        <strain evidence="4 5">Nl12</strain>
    </source>
</reference>
<dbReference type="SUPFAM" id="SSF48452">
    <property type="entry name" value="TPR-like"/>
    <property type="match status" value="2"/>
</dbReference>
<evidence type="ECO:0000256" key="3">
    <source>
        <dbReference type="PROSITE-ProRule" id="PRU00339"/>
    </source>
</evidence>
<dbReference type="Proteomes" id="UP000244152">
    <property type="component" value="Unassembled WGS sequence"/>
</dbReference>
<dbReference type="InterPro" id="IPR019734">
    <property type="entry name" value="TPR_rpt"/>
</dbReference>
<keyword evidence="4" id="KW-0449">Lipoprotein</keyword>
<organism evidence="4 5">
    <name type="scientific">Nitrosospira multiformis</name>
    <dbReference type="NCBI Taxonomy" id="1231"/>
    <lineage>
        <taxon>Bacteria</taxon>
        <taxon>Pseudomonadati</taxon>
        <taxon>Pseudomonadota</taxon>
        <taxon>Betaproteobacteria</taxon>
        <taxon>Nitrosomonadales</taxon>
        <taxon>Nitrosomonadaceae</taxon>
        <taxon>Nitrosospira</taxon>
    </lineage>
</organism>
<dbReference type="SMART" id="SM00028">
    <property type="entry name" value="TPR"/>
    <property type="match status" value="11"/>
</dbReference>
<dbReference type="InterPro" id="IPR051012">
    <property type="entry name" value="CellSynth/LPSAsmb/PSIAsmb"/>
</dbReference>
<feature type="repeat" description="TPR" evidence="3">
    <location>
        <begin position="386"/>
        <end position="419"/>
    </location>
</feature>
<proteinExistence type="predicted"/>
<feature type="repeat" description="TPR" evidence="3">
    <location>
        <begin position="82"/>
        <end position="115"/>
    </location>
</feature>
<evidence type="ECO:0000313" key="5">
    <source>
        <dbReference type="Proteomes" id="UP000244152"/>
    </source>
</evidence>
<dbReference type="Pfam" id="PF13181">
    <property type="entry name" value="TPR_8"/>
    <property type="match status" value="1"/>
</dbReference>
<feature type="repeat" description="TPR" evidence="3">
    <location>
        <begin position="149"/>
        <end position="182"/>
    </location>
</feature>
<dbReference type="InterPro" id="IPR014266">
    <property type="entry name" value="PEP-CTERM_TPR_PrsT"/>
</dbReference>
<keyword evidence="2 3" id="KW-0802">TPR repeat</keyword>
<name>A0A2T5II15_9PROT</name>
<evidence type="ECO:0000313" key="4">
    <source>
        <dbReference type="EMBL" id="PTQ83476.1"/>
    </source>
</evidence>
<protein>
    <submittedName>
        <fullName evidence="4">Putative PEP-CTERM system TPR-repeat lipoprotein</fullName>
    </submittedName>
</protein>